<proteinExistence type="predicted"/>
<evidence type="ECO:0000313" key="3">
    <source>
        <dbReference type="Proteomes" id="UP000214365"/>
    </source>
</evidence>
<evidence type="ECO:0000259" key="1">
    <source>
        <dbReference type="Pfam" id="PF06985"/>
    </source>
</evidence>
<dbReference type="EMBL" id="LFMY01000004">
    <property type="protein sequence ID" value="OKL61632.1"/>
    <property type="molecule type" value="Genomic_DNA"/>
</dbReference>
<feature type="domain" description="Heterokaryon incompatibility" evidence="1">
    <location>
        <begin position="65"/>
        <end position="164"/>
    </location>
</feature>
<gene>
    <name evidence="2" type="ORF">UA08_03378</name>
</gene>
<dbReference type="Proteomes" id="UP000214365">
    <property type="component" value="Unassembled WGS sequence"/>
</dbReference>
<dbReference type="InterPro" id="IPR010730">
    <property type="entry name" value="HET"/>
</dbReference>
<dbReference type="OrthoDB" id="5125733at2759"/>
<dbReference type="PANTHER" id="PTHR33112:SF16">
    <property type="entry name" value="HETEROKARYON INCOMPATIBILITY DOMAIN-CONTAINING PROTEIN"/>
    <property type="match status" value="1"/>
</dbReference>
<name>A0A225AJG0_TALAT</name>
<protein>
    <recommendedName>
        <fullName evidence="1">Heterokaryon incompatibility domain-containing protein</fullName>
    </recommendedName>
</protein>
<dbReference type="AlphaFoldDB" id="A0A225AJG0"/>
<evidence type="ECO:0000313" key="2">
    <source>
        <dbReference type="EMBL" id="OKL61632.1"/>
    </source>
</evidence>
<dbReference type="PANTHER" id="PTHR33112">
    <property type="entry name" value="DOMAIN PROTEIN, PUTATIVE-RELATED"/>
    <property type="match status" value="1"/>
</dbReference>
<dbReference type="STRING" id="1441469.A0A225AJG0"/>
<organism evidence="2 3">
    <name type="scientific">Talaromyces atroroseus</name>
    <dbReference type="NCBI Taxonomy" id="1441469"/>
    <lineage>
        <taxon>Eukaryota</taxon>
        <taxon>Fungi</taxon>
        <taxon>Dikarya</taxon>
        <taxon>Ascomycota</taxon>
        <taxon>Pezizomycotina</taxon>
        <taxon>Eurotiomycetes</taxon>
        <taxon>Eurotiomycetidae</taxon>
        <taxon>Eurotiales</taxon>
        <taxon>Trichocomaceae</taxon>
        <taxon>Talaromyces</taxon>
        <taxon>Talaromyces sect. Trachyspermi</taxon>
    </lineage>
</organism>
<dbReference type="Pfam" id="PF06985">
    <property type="entry name" value="HET"/>
    <property type="match status" value="1"/>
</dbReference>
<comment type="caution">
    <text evidence="2">The sequence shown here is derived from an EMBL/GenBank/DDBJ whole genome shotgun (WGS) entry which is preliminary data.</text>
</comment>
<accession>A0A225AJG0</accession>
<keyword evidence="3" id="KW-1185">Reference proteome</keyword>
<reference evidence="2 3" key="1">
    <citation type="submission" date="2015-06" db="EMBL/GenBank/DDBJ databases">
        <title>Talaromyces atroroseus IBT 11181 draft genome.</title>
        <authorList>
            <person name="Rasmussen K.B."/>
            <person name="Rasmussen S."/>
            <person name="Petersen B."/>
            <person name="Sicheritz-Ponten T."/>
            <person name="Mortensen U.H."/>
            <person name="Thrane U."/>
        </authorList>
    </citation>
    <scope>NUCLEOTIDE SEQUENCE [LARGE SCALE GENOMIC DNA]</scope>
    <source>
        <strain evidence="2 3">IBT 11181</strain>
    </source>
</reference>
<dbReference type="GeneID" id="31003133"/>
<sequence length="518" mass="58042">MPGYPIQRLRERADKAWSYESVNFTLGELRLITVRDLLEADNATIILSEWRGLNLVQPSGHVPKYATISHSWAPSEEVQRLSAAAYRPLRIDLGNNKYHEVSWQGLVEAAKAAQHLGCVFLWLDLVCVHQDSSEDKKLQIQHMGHVYEKSTAVIVMPGGVAATQGPEYYAPWITRAWTLQEATLSPSNVYVLIRAAKRDPNYDYEIISTGPRYLVDNVDDKIALSKLQDLLSCRKTTGLKITKVDKVTKERTRVKFIVKCFGDDESLITALEGVLSGRTEAMKKSAAWRSIWLRTSTKPQDMVFSVMHLLGVSIKVDYHRTRDDLILELARKTKAFPSWLDIGEDMPYDSRFGLVPAIPIFHPNDTPSYRIANRLVPANTLIEHGTFIHDYDIKIQTSTTATFEGDLICAKIFLIHDQNSSHPSIFDLSGDKHTFGKLDHATGSHVVVLGEAQVYGLGHLGVFQYAGPQVIFIGKSAQGEWERIGKRTTIPKSYVDNAGRWHLTIGGPPGSEFTPCNC</sequence>
<dbReference type="RefSeq" id="XP_020121753.1">
    <property type="nucleotide sequence ID" value="XM_020265672.1"/>
</dbReference>